<dbReference type="Proteomes" id="UP000515135">
    <property type="component" value="Unplaced"/>
</dbReference>
<dbReference type="Pfam" id="PF13855">
    <property type="entry name" value="LRR_8"/>
    <property type="match status" value="2"/>
</dbReference>
<dbReference type="GeneID" id="109468193"/>
<evidence type="ECO:0000256" key="1">
    <source>
        <dbReference type="ARBA" id="ARBA00022614"/>
    </source>
</evidence>
<keyword evidence="4" id="KW-1185">Reference proteome</keyword>
<evidence type="ECO:0000256" key="2">
    <source>
        <dbReference type="ARBA" id="ARBA00022737"/>
    </source>
</evidence>
<dbReference type="RefSeq" id="XP_019622007.1">
    <property type="nucleotide sequence ID" value="XM_019766448.1"/>
</dbReference>
<keyword evidence="2" id="KW-0677">Repeat</keyword>
<feature type="chain" id="PRO_5028191075" evidence="3">
    <location>
        <begin position="24"/>
        <end position="172"/>
    </location>
</feature>
<keyword evidence="3" id="KW-0732">Signal</keyword>
<proteinExistence type="predicted"/>
<reference evidence="5" key="1">
    <citation type="submission" date="2025-08" db="UniProtKB">
        <authorList>
            <consortium name="RefSeq"/>
        </authorList>
    </citation>
    <scope>IDENTIFICATION</scope>
    <source>
        <tissue evidence="5">Gonad</tissue>
    </source>
</reference>
<evidence type="ECO:0000256" key="3">
    <source>
        <dbReference type="SAM" id="SignalP"/>
    </source>
</evidence>
<dbReference type="InterPro" id="IPR003591">
    <property type="entry name" value="Leu-rich_rpt_typical-subtyp"/>
</dbReference>
<dbReference type="InterPro" id="IPR032675">
    <property type="entry name" value="LRR_dom_sf"/>
</dbReference>
<accession>A0A6P4YTP3</accession>
<sequence length="172" mass="19610">KTMGRMLKQLLIFPLIILNHAIGWMFSAPDCSSTRCKSATSRGWMFSKPLTILNLFHNKIGKIPPGVFSNLPNLTMLHLEYNQITERSDGNNIVQIHPGAFSKLPKRLESLQLSQNQITTIPANAISNLPNLAHLYLFSVLSVLRILFTMDSKFNQGCMMFGYCYNFRLFKR</sequence>
<keyword evidence="1" id="KW-0433">Leucine-rich repeat</keyword>
<dbReference type="SUPFAM" id="SSF52058">
    <property type="entry name" value="L domain-like"/>
    <property type="match status" value="1"/>
</dbReference>
<dbReference type="KEGG" id="bbel:109468193"/>
<evidence type="ECO:0000313" key="5">
    <source>
        <dbReference type="RefSeq" id="XP_019622007.1"/>
    </source>
</evidence>
<dbReference type="PANTHER" id="PTHR24366">
    <property type="entry name" value="IG(IMMUNOGLOBULIN) AND LRR(LEUCINE RICH REPEAT) DOMAINS"/>
    <property type="match status" value="1"/>
</dbReference>
<dbReference type="PROSITE" id="PS51450">
    <property type="entry name" value="LRR"/>
    <property type="match status" value="2"/>
</dbReference>
<name>A0A6P4YTP3_BRABE</name>
<dbReference type="InterPro" id="IPR001611">
    <property type="entry name" value="Leu-rich_rpt"/>
</dbReference>
<dbReference type="AlphaFoldDB" id="A0A6P4YTP3"/>
<gene>
    <name evidence="5" type="primary">LOC109468193</name>
</gene>
<feature type="non-terminal residue" evidence="5">
    <location>
        <position position="1"/>
    </location>
</feature>
<feature type="signal peptide" evidence="3">
    <location>
        <begin position="1"/>
        <end position="23"/>
    </location>
</feature>
<dbReference type="PANTHER" id="PTHR24366:SF170">
    <property type="entry name" value="RE50361P"/>
    <property type="match status" value="1"/>
</dbReference>
<dbReference type="Gene3D" id="3.80.10.10">
    <property type="entry name" value="Ribonuclease Inhibitor"/>
    <property type="match status" value="1"/>
</dbReference>
<dbReference type="OrthoDB" id="8400687at2759"/>
<organism evidence="4 5">
    <name type="scientific">Branchiostoma belcheri</name>
    <name type="common">Amphioxus</name>
    <dbReference type="NCBI Taxonomy" id="7741"/>
    <lineage>
        <taxon>Eukaryota</taxon>
        <taxon>Metazoa</taxon>
        <taxon>Chordata</taxon>
        <taxon>Cephalochordata</taxon>
        <taxon>Leptocardii</taxon>
        <taxon>Amphioxiformes</taxon>
        <taxon>Branchiostomatidae</taxon>
        <taxon>Branchiostoma</taxon>
    </lineage>
</organism>
<evidence type="ECO:0000313" key="4">
    <source>
        <dbReference type="Proteomes" id="UP000515135"/>
    </source>
</evidence>
<dbReference type="SMART" id="SM00369">
    <property type="entry name" value="LRR_TYP"/>
    <property type="match status" value="3"/>
</dbReference>
<protein>
    <submittedName>
        <fullName evidence="5">Osteomodulin-like</fullName>
    </submittedName>
</protein>